<dbReference type="AlphaFoldDB" id="V9DWT5"/>
<accession>V9DWT5</accession>
<gene>
    <name evidence="1" type="ORF">F443_21671</name>
</gene>
<protein>
    <submittedName>
        <fullName evidence="1">Uncharacterized protein</fullName>
    </submittedName>
</protein>
<dbReference type="Proteomes" id="UP000018721">
    <property type="component" value="Unassembled WGS sequence"/>
</dbReference>
<proteinExistence type="predicted"/>
<sequence>MSGRGSGKTGIPSTVFVQIVSKPKPLAKVLFKPWRGPGRYDLFGICTDPTASAETAKDLDLFNRKAALANVGTSLLACITSNTGEEGTDDLALLTGQRPLLNYYKIVCQLLKISENIGNPTGPPPPSTFTLLLPRRRCH</sequence>
<organism evidence="1 2">
    <name type="scientific">Phytophthora nicotianae P1569</name>
    <dbReference type="NCBI Taxonomy" id="1317065"/>
    <lineage>
        <taxon>Eukaryota</taxon>
        <taxon>Sar</taxon>
        <taxon>Stramenopiles</taxon>
        <taxon>Oomycota</taxon>
        <taxon>Peronosporomycetes</taxon>
        <taxon>Peronosporales</taxon>
        <taxon>Peronosporaceae</taxon>
        <taxon>Phytophthora</taxon>
    </lineage>
</organism>
<name>V9DWT5_PHYNI</name>
<dbReference type="HOGENOM" id="CLU_1849049_0_0_1"/>
<comment type="caution">
    <text evidence="1">The sequence shown here is derived from an EMBL/GenBank/DDBJ whole genome shotgun (WGS) entry which is preliminary data.</text>
</comment>
<dbReference type="EMBL" id="ANIZ01003790">
    <property type="protein sequence ID" value="ETI31334.1"/>
    <property type="molecule type" value="Genomic_DNA"/>
</dbReference>
<evidence type="ECO:0000313" key="2">
    <source>
        <dbReference type="Proteomes" id="UP000018721"/>
    </source>
</evidence>
<reference evidence="1 2" key="1">
    <citation type="submission" date="2013-11" db="EMBL/GenBank/DDBJ databases">
        <title>The Genome Sequence of Phytophthora parasitica P1569.</title>
        <authorList>
            <consortium name="The Broad Institute Genomics Platform"/>
            <person name="Russ C."/>
            <person name="Tyler B."/>
            <person name="Panabieres F."/>
            <person name="Shan W."/>
            <person name="Tripathy S."/>
            <person name="Grunwald N."/>
            <person name="Machado M."/>
            <person name="Johnson C.S."/>
            <person name="Arredondo F."/>
            <person name="Hong C."/>
            <person name="Coffey M."/>
            <person name="Young S.K."/>
            <person name="Zeng Q."/>
            <person name="Gargeya S."/>
            <person name="Fitzgerald M."/>
            <person name="Abouelleil A."/>
            <person name="Alvarado L."/>
            <person name="Chapman S.B."/>
            <person name="Gainer-Dewar J."/>
            <person name="Goldberg J."/>
            <person name="Griggs A."/>
            <person name="Gujja S."/>
            <person name="Hansen M."/>
            <person name="Howarth C."/>
            <person name="Imamovic A."/>
            <person name="Ireland A."/>
            <person name="Larimer J."/>
            <person name="McCowan C."/>
            <person name="Murphy C."/>
            <person name="Pearson M."/>
            <person name="Poon T.W."/>
            <person name="Priest M."/>
            <person name="Roberts A."/>
            <person name="Saif S."/>
            <person name="Shea T."/>
            <person name="Sykes S."/>
            <person name="Wortman J."/>
            <person name="Nusbaum C."/>
            <person name="Birren B."/>
        </authorList>
    </citation>
    <scope>NUCLEOTIDE SEQUENCE [LARGE SCALE GENOMIC DNA]</scope>
    <source>
        <strain evidence="1 2">P1569</strain>
    </source>
</reference>
<evidence type="ECO:0000313" key="1">
    <source>
        <dbReference type="EMBL" id="ETI31334.1"/>
    </source>
</evidence>
<keyword evidence="2" id="KW-1185">Reference proteome</keyword>